<evidence type="ECO:0000313" key="2">
    <source>
        <dbReference type="EMBL" id="RWR74853.1"/>
    </source>
</evidence>
<comment type="caution">
    <text evidence="2">The sequence shown here is derived from an EMBL/GenBank/DDBJ whole genome shotgun (WGS) entry which is preliminary data.</text>
</comment>
<dbReference type="InterPro" id="IPR056789">
    <property type="entry name" value="LRR_R13L1-DRL21"/>
</dbReference>
<protein>
    <submittedName>
        <fullName evidence="2">Putative disease resistance protein RGA1</fullName>
    </submittedName>
</protein>
<dbReference type="PANTHER" id="PTHR47186:SF3">
    <property type="entry name" value="OS09G0267800 PROTEIN"/>
    <property type="match status" value="1"/>
</dbReference>
<organism evidence="2 3">
    <name type="scientific">Cinnamomum micranthum f. kanehirae</name>
    <dbReference type="NCBI Taxonomy" id="337451"/>
    <lineage>
        <taxon>Eukaryota</taxon>
        <taxon>Viridiplantae</taxon>
        <taxon>Streptophyta</taxon>
        <taxon>Embryophyta</taxon>
        <taxon>Tracheophyta</taxon>
        <taxon>Spermatophyta</taxon>
        <taxon>Magnoliopsida</taxon>
        <taxon>Magnoliidae</taxon>
        <taxon>Laurales</taxon>
        <taxon>Lauraceae</taxon>
        <taxon>Cinnamomum</taxon>
    </lineage>
</organism>
<dbReference type="SUPFAM" id="SSF52058">
    <property type="entry name" value="L domain-like"/>
    <property type="match status" value="2"/>
</dbReference>
<evidence type="ECO:0000313" key="3">
    <source>
        <dbReference type="Proteomes" id="UP000283530"/>
    </source>
</evidence>
<evidence type="ECO:0000259" key="1">
    <source>
        <dbReference type="Pfam" id="PF25019"/>
    </source>
</evidence>
<keyword evidence="3" id="KW-1185">Reference proteome</keyword>
<dbReference type="STRING" id="337451.A0A443N8M3"/>
<dbReference type="AlphaFoldDB" id="A0A443N8M3"/>
<name>A0A443N8M3_9MAGN</name>
<gene>
    <name evidence="2" type="ORF">CKAN_00320300</name>
</gene>
<accession>A0A443N8M3</accession>
<proteinExistence type="predicted"/>
<reference evidence="2 3" key="1">
    <citation type="journal article" date="2019" name="Nat. Plants">
        <title>Stout camphor tree genome fills gaps in understanding of flowering plant genome evolution.</title>
        <authorList>
            <person name="Chaw S.M."/>
            <person name="Liu Y.C."/>
            <person name="Wu Y.W."/>
            <person name="Wang H.Y."/>
            <person name="Lin C.I."/>
            <person name="Wu C.S."/>
            <person name="Ke H.M."/>
            <person name="Chang L.Y."/>
            <person name="Hsu C.Y."/>
            <person name="Yang H.T."/>
            <person name="Sudianto E."/>
            <person name="Hsu M.H."/>
            <person name="Wu K.P."/>
            <person name="Wang L.N."/>
            <person name="Leebens-Mack J.H."/>
            <person name="Tsai I.J."/>
        </authorList>
    </citation>
    <scope>NUCLEOTIDE SEQUENCE [LARGE SCALE GENOMIC DNA]</scope>
    <source>
        <strain evidence="3">cv. Chaw 1501</strain>
        <tissue evidence="2">Young leaves</tissue>
    </source>
</reference>
<dbReference type="EMBL" id="QPKB01000001">
    <property type="protein sequence ID" value="RWR74853.1"/>
    <property type="molecule type" value="Genomic_DNA"/>
</dbReference>
<dbReference type="InterPro" id="IPR032675">
    <property type="entry name" value="LRR_dom_sf"/>
</dbReference>
<dbReference type="Gene3D" id="3.80.10.10">
    <property type="entry name" value="Ribonuclease Inhibitor"/>
    <property type="match status" value="4"/>
</dbReference>
<sequence>MHDLMHDLALVVAGDECLIVKVVDEAVRIPKRSRRLSLIPGDLKNQVFPDAINKAKKLRTLLVVDGWEWFQFPRSMYSHLMCLRVLDLRRASCSEEKLVSIGKLKHLRYLAVSLNYIPKIPESFCTLVNLQTLTLLHCNGLRELPKGMRKMVSLRHIEISCQSFRSEIDMQWGICNLHEMPVQLGKLKCLQTLPLFAVGTNVGCRITELKDLNLQGQLFIKKLENVKDANDAKEANLKLKQNLHSLGFSWSSYDSDAVFGEKVEQILEGLEPHPNLKRLRVDEYAGIRFPRWMSDLLLPNLTEIALTNCRRCGSLPSFGQLPFLKVLTIHGMDDVICIDTAFYGNNGTGGFPSLKELSIKDMPNLEEFFQDSEREIVPRLVSLIVVSCPKLANLPRLPSIEWLVLRKNNETLLRSSANLTSLKSLTIEDFAKLESIEDGLLQNLSHLSRLSISQCPELSYLSKDLKKLTALSSLYISSCQKLVSLESPTSLHDMGIYGCNGLTSLELGGLTSLRQLQIGQCENLETFLGEMQHVTSLQHLYVDLCPQLASLPQGMQLLNLQHLSIACLDKLTSLPNALQNATKLEYLEIRACPRLMEVPECLGNLKSLQIFSIHECPHLERRCQKEKGEDWHKIAHIPSIRIRSYGENPPKECCEFISRLLMVSSSSLVRLSIHLQDFVESYMVRLRKMEESTMKSLDHLQKMKERVFPQIQLISQSILASWVGVQVVATSSSQWPKGWMDICFVGQLVKCRTSDTPH</sequence>
<dbReference type="Proteomes" id="UP000283530">
    <property type="component" value="Unassembled WGS sequence"/>
</dbReference>
<dbReference type="PANTHER" id="PTHR47186">
    <property type="entry name" value="LEUCINE-RICH REPEAT-CONTAINING PROTEIN 57"/>
    <property type="match status" value="1"/>
</dbReference>
<dbReference type="Pfam" id="PF25019">
    <property type="entry name" value="LRR_R13L1-DRL21"/>
    <property type="match status" value="1"/>
</dbReference>
<feature type="domain" description="R13L1/DRL21-like LRR repeat region" evidence="1">
    <location>
        <begin position="206"/>
        <end position="332"/>
    </location>
</feature>
<dbReference type="OrthoDB" id="1935327at2759"/>